<dbReference type="OrthoDB" id="6279736at2759"/>
<proteinExistence type="predicted"/>
<keyword evidence="1" id="KW-0812">Transmembrane</keyword>
<evidence type="ECO:0000313" key="4">
    <source>
        <dbReference type="Proteomes" id="UP000245119"/>
    </source>
</evidence>
<keyword evidence="1" id="KW-0472">Membrane</keyword>
<keyword evidence="1" id="KW-1133">Transmembrane helix</keyword>
<organism evidence="3 4">
    <name type="scientific">Pomacea canaliculata</name>
    <name type="common">Golden apple snail</name>
    <dbReference type="NCBI Taxonomy" id="400727"/>
    <lineage>
        <taxon>Eukaryota</taxon>
        <taxon>Metazoa</taxon>
        <taxon>Spiralia</taxon>
        <taxon>Lophotrochozoa</taxon>
        <taxon>Mollusca</taxon>
        <taxon>Gastropoda</taxon>
        <taxon>Caenogastropoda</taxon>
        <taxon>Architaenioglossa</taxon>
        <taxon>Ampullarioidea</taxon>
        <taxon>Ampullariidae</taxon>
        <taxon>Pomacea</taxon>
    </lineage>
</organism>
<keyword evidence="4" id="KW-1185">Reference proteome</keyword>
<dbReference type="EMBL" id="PZQS01000007">
    <property type="protein sequence ID" value="PVD27450.1"/>
    <property type="molecule type" value="Genomic_DNA"/>
</dbReference>
<feature type="chain" id="PRO_5015537486" description="Tetraspanin" evidence="2">
    <location>
        <begin position="18"/>
        <end position="234"/>
    </location>
</feature>
<dbReference type="Proteomes" id="UP000245119">
    <property type="component" value="Linkage Group LG7"/>
</dbReference>
<accession>A0A2T7P216</accession>
<sequence length="234" mass="26142">MKQLLAVALVACGLVLRYFLDEVMKSNVFKTHRQDTCRNIAPIDLAPTSMEFGPLTGGVGGALVALGCFLLVIATLGVCAGYSDFKVFLLLIHDKAKEVLKKKMNTDYDLQQNNTFLLSSSILFMAKFSERLVDSKDGNLCCGVNSSHDFNDPNKLNFSRNMNITPQVPPFCCKREYLKMSDWTCTSSDNKHYTQGCYEKLQDLLEEWYPWLIPAIVISLLVQVTTTLSPSSSD</sequence>
<dbReference type="InterPro" id="IPR008952">
    <property type="entry name" value="Tetraspanin_EC2_sf"/>
</dbReference>
<keyword evidence="2" id="KW-0732">Signal</keyword>
<dbReference type="AlphaFoldDB" id="A0A2T7P216"/>
<name>A0A2T7P216_POMCA</name>
<reference evidence="3 4" key="1">
    <citation type="submission" date="2018-04" db="EMBL/GenBank/DDBJ databases">
        <title>The genome of golden apple snail Pomacea canaliculata provides insight into stress tolerance and invasive adaptation.</title>
        <authorList>
            <person name="Liu C."/>
            <person name="Liu B."/>
            <person name="Ren Y."/>
            <person name="Zhang Y."/>
            <person name="Wang H."/>
            <person name="Li S."/>
            <person name="Jiang F."/>
            <person name="Yin L."/>
            <person name="Zhang G."/>
            <person name="Qian W."/>
            <person name="Fan W."/>
        </authorList>
    </citation>
    <scope>NUCLEOTIDE SEQUENCE [LARGE SCALE GENOMIC DNA]</scope>
    <source>
        <strain evidence="3">SZHN2017</strain>
        <tissue evidence="3">Muscle</tissue>
    </source>
</reference>
<dbReference type="SUPFAM" id="SSF48652">
    <property type="entry name" value="Tetraspanin"/>
    <property type="match status" value="1"/>
</dbReference>
<evidence type="ECO:0000313" key="3">
    <source>
        <dbReference type="EMBL" id="PVD27450.1"/>
    </source>
</evidence>
<dbReference type="GO" id="GO:0016020">
    <property type="term" value="C:membrane"/>
    <property type="evidence" value="ECO:0007669"/>
    <property type="project" value="InterPro"/>
</dbReference>
<protein>
    <recommendedName>
        <fullName evidence="5">Tetraspanin</fullName>
    </recommendedName>
</protein>
<comment type="caution">
    <text evidence="3">The sequence shown here is derived from an EMBL/GenBank/DDBJ whole genome shotgun (WGS) entry which is preliminary data.</text>
</comment>
<gene>
    <name evidence="3" type="ORF">C0Q70_12609</name>
</gene>
<feature type="signal peptide" evidence="2">
    <location>
        <begin position="1"/>
        <end position="17"/>
    </location>
</feature>
<evidence type="ECO:0000256" key="1">
    <source>
        <dbReference type="SAM" id="Phobius"/>
    </source>
</evidence>
<feature type="transmembrane region" description="Helical" evidence="1">
    <location>
        <begin position="59"/>
        <end position="82"/>
    </location>
</feature>
<evidence type="ECO:0008006" key="5">
    <source>
        <dbReference type="Google" id="ProtNLM"/>
    </source>
</evidence>
<evidence type="ECO:0000256" key="2">
    <source>
        <dbReference type="SAM" id="SignalP"/>
    </source>
</evidence>